<name>A0A6G1E4D0_9ORYZ</name>
<protein>
    <submittedName>
        <fullName evidence="1">Uncharacterized protein</fullName>
    </submittedName>
</protein>
<keyword evidence="2" id="KW-1185">Reference proteome</keyword>
<dbReference type="InterPro" id="IPR011053">
    <property type="entry name" value="Single_hybrid_motif"/>
</dbReference>
<proteinExistence type="predicted"/>
<evidence type="ECO:0000313" key="2">
    <source>
        <dbReference type="Proteomes" id="UP000479710"/>
    </source>
</evidence>
<dbReference type="GO" id="GO:0005960">
    <property type="term" value="C:glycine cleavage complex"/>
    <property type="evidence" value="ECO:0007669"/>
    <property type="project" value="InterPro"/>
</dbReference>
<sequence>MNDRYDVYHFIASEIIFNNKSYEDVLKLIRDGHVELHYALKELSTPQVDNRIDDLVHRLVDTTRAYMPTDAQQECGMFKDWVCQQDHLGDVVYVELPEVGSSVPQGKNFGAVVNASPYERGWIIVVKISDSGELNSLMNDKNYSKFCKEEDGKY</sequence>
<dbReference type="AlphaFoldDB" id="A0A6G1E4D0"/>
<dbReference type="GO" id="GO:0009249">
    <property type="term" value="P:protein lipoylation"/>
    <property type="evidence" value="ECO:0007669"/>
    <property type="project" value="TreeGrafter"/>
</dbReference>
<dbReference type="Pfam" id="PF01597">
    <property type="entry name" value="GCV_H"/>
    <property type="match status" value="1"/>
</dbReference>
<dbReference type="PANTHER" id="PTHR11715">
    <property type="entry name" value="GLYCINE CLEAVAGE SYSTEM H PROTEIN"/>
    <property type="match status" value="1"/>
</dbReference>
<dbReference type="GO" id="GO:0005739">
    <property type="term" value="C:mitochondrion"/>
    <property type="evidence" value="ECO:0007669"/>
    <property type="project" value="TreeGrafter"/>
</dbReference>
<dbReference type="OrthoDB" id="10264154at2759"/>
<accession>A0A6G1E4D0</accession>
<dbReference type="EMBL" id="SPHZ02000005">
    <property type="protein sequence ID" value="KAF0919416.1"/>
    <property type="molecule type" value="Genomic_DNA"/>
</dbReference>
<dbReference type="InterPro" id="IPR033753">
    <property type="entry name" value="GCV_H/Fam206"/>
</dbReference>
<comment type="caution">
    <text evidence="1">The sequence shown here is derived from an EMBL/GenBank/DDBJ whole genome shotgun (WGS) entry which is preliminary data.</text>
</comment>
<dbReference type="SUPFAM" id="SSF51230">
    <property type="entry name" value="Single hybrid motif"/>
    <property type="match status" value="1"/>
</dbReference>
<dbReference type="GO" id="GO:0019464">
    <property type="term" value="P:glycine decarboxylation via glycine cleavage system"/>
    <property type="evidence" value="ECO:0007669"/>
    <property type="project" value="InterPro"/>
</dbReference>
<evidence type="ECO:0000313" key="1">
    <source>
        <dbReference type="EMBL" id="KAF0919416.1"/>
    </source>
</evidence>
<dbReference type="Proteomes" id="UP000479710">
    <property type="component" value="Unassembled WGS sequence"/>
</dbReference>
<gene>
    <name evidence="1" type="ORF">E2562_029449</name>
</gene>
<organism evidence="1 2">
    <name type="scientific">Oryza meyeriana var. granulata</name>
    <dbReference type="NCBI Taxonomy" id="110450"/>
    <lineage>
        <taxon>Eukaryota</taxon>
        <taxon>Viridiplantae</taxon>
        <taxon>Streptophyta</taxon>
        <taxon>Embryophyta</taxon>
        <taxon>Tracheophyta</taxon>
        <taxon>Spermatophyta</taxon>
        <taxon>Magnoliopsida</taxon>
        <taxon>Liliopsida</taxon>
        <taxon>Poales</taxon>
        <taxon>Poaceae</taxon>
        <taxon>BOP clade</taxon>
        <taxon>Oryzoideae</taxon>
        <taxon>Oryzeae</taxon>
        <taxon>Oryzinae</taxon>
        <taxon>Oryza</taxon>
        <taxon>Oryza meyeriana</taxon>
    </lineage>
</organism>
<reference evidence="1 2" key="1">
    <citation type="submission" date="2019-11" db="EMBL/GenBank/DDBJ databases">
        <title>Whole genome sequence of Oryza granulata.</title>
        <authorList>
            <person name="Li W."/>
        </authorList>
    </citation>
    <scope>NUCLEOTIDE SEQUENCE [LARGE SCALE GENOMIC DNA]</scope>
    <source>
        <strain evidence="2">cv. Menghai</strain>
        <tissue evidence="1">Leaf</tissue>
    </source>
</reference>
<dbReference type="Gene3D" id="2.40.50.100">
    <property type="match status" value="2"/>
</dbReference>
<dbReference type="InterPro" id="IPR002930">
    <property type="entry name" value="GCV_H"/>
</dbReference>
<dbReference type="PANTHER" id="PTHR11715:SF3">
    <property type="entry name" value="GLYCINE CLEAVAGE SYSTEM H PROTEIN-RELATED"/>
    <property type="match status" value="1"/>
</dbReference>